<organism evidence="6 7">
    <name type="scientific">Chaetoceros tenuissimus</name>
    <dbReference type="NCBI Taxonomy" id="426638"/>
    <lineage>
        <taxon>Eukaryota</taxon>
        <taxon>Sar</taxon>
        <taxon>Stramenopiles</taxon>
        <taxon>Ochrophyta</taxon>
        <taxon>Bacillariophyta</taxon>
        <taxon>Coscinodiscophyceae</taxon>
        <taxon>Chaetocerotophycidae</taxon>
        <taxon>Chaetocerotales</taxon>
        <taxon>Chaetocerotaceae</taxon>
        <taxon>Chaetoceros</taxon>
    </lineage>
</organism>
<sequence>MPLKKKFTGAAARLFAKICEHYITAAEDECNDAPEEVPLFSYLSPQQRLSLVKDVMIGALCENEPMFPDTIQHNAAYLGLIHVLHIQIEVEIDLEGDYSVGDDFIDEGERQARLLSSNGAKSNKASSSDPMLNFQTKLNLIEDRAEKNKKKIEELGDDVGEFKPAAKDICMDDAITYMGKMEDLCISGPLSQRQRDNIRPLEEDEEYAYSWRLLCDAALQEDNGISLPFPLSQVNFDFRCSSSYKWVQALNILLISKRFDIPDPKESALVYCGEINHNTYADPDKFPLIREINRHVDVLRKVYEKKWEADRRSYDQRCIYAVASHGIFYGFAQRDWLEAFLQKCSEQNIDITRDSNYQKRLQIFRDTVEEFPEGLNIPWNTFENCVDGALERWQPSKFESNAYNPSQRHCSGPEYKRENLNISMPCYNTENLQACSLCKVVLYCSKECQKRHWKEHKLVCKQLAATRKDKDQVVNMAKNN</sequence>
<feature type="domain" description="MYND-type" evidence="5">
    <location>
        <begin position="423"/>
        <end position="460"/>
    </location>
</feature>
<accession>A0AAD3CIA0</accession>
<dbReference type="AlphaFoldDB" id="A0AAD3CIA0"/>
<evidence type="ECO:0000256" key="4">
    <source>
        <dbReference type="PROSITE-ProRule" id="PRU00134"/>
    </source>
</evidence>
<dbReference type="Proteomes" id="UP001054902">
    <property type="component" value="Unassembled WGS sequence"/>
</dbReference>
<evidence type="ECO:0000256" key="1">
    <source>
        <dbReference type="ARBA" id="ARBA00022723"/>
    </source>
</evidence>
<dbReference type="Gene3D" id="6.10.140.2220">
    <property type="match status" value="1"/>
</dbReference>
<gene>
    <name evidence="6" type="ORF">CTEN210_03106</name>
</gene>
<name>A0AAD3CIA0_9STRA</name>
<evidence type="ECO:0000313" key="6">
    <source>
        <dbReference type="EMBL" id="GFH46632.1"/>
    </source>
</evidence>
<evidence type="ECO:0000313" key="7">
    <source>
        <dbReference type="Proteomes" id="UP001054902"/>
    </source>
</evidence>
<reference evidence="6 7" key="1">
    <citation type="journal article" date="2021" name="Sci. Rep.">
        <title>The genome of the diatom Chaetoceros tenuissimus carries an ancient integrated fragment of an extant virus.</title>
        <authorList>
            <person name="Hongo Y."/>
            <person name="Kimura K."/>
            <person name="Takaki Y."/>
            <person name="Yoshida Y."/>
            <person name="Baba S."/>
            <person name="Kobayashi G."/>
            <person name="Nagasaki K."/>
            <person name="Hano T."/>
            <person name="Tomaru Y."/>
        </authorList>
    </citation>
    <scope>NUCLEOTIDE SEQUENCE [LARGE SCALE GENOMIC DNA]</scope>
    <source>
        <strain evidence="6 7">NIES-3715</strain>
    </source>
</reference>
<keyword evidence="2 4" id="KW-0863">Zinc-finger</keyword>
<keyword evidence="3" id="KW-0862">Zinc</keyword>
<evidence type="ECO:0000259" key="5">
    <source>
        <dbReference type="PROSITE" id="PS50865"/>
    </source>
</evidence>
<dbReference type="GO" id="GO:0008270">
    <property type="term" value="F:zinc ion binding"/>
    <property type="evidence" value="ECO:0007669"/>
    <property type="project" value="UniProtKB-KW"/>
</dbReference>
<dbReference type="PROSITE" id="PS50865">
    <property type="entry name" value="ZF_MYND_2"/>
    <property type="match status" value="1"/>
</dbReference>
<keyword evidence="1" id="KW-0479">Metal-binding</keyword>
<dbReference type="EMBL" id="BLLK01000022">
    <property type="protein sequence ID" value="GFH46632.1"/>
    <property type="molecule type" value="Genomic_DNA"/>
</dbReference>
<keyword evidence="7" id="KW-1185">Reference proteome</keyword>
<proteinExistence type="predicted"/>
<dbReference type="InterPro" id="IPR002893">
    <property type="entry name" value="Znf_MYND"/>
</dbReference>
<evidence type="ECO:0000256" key="3">
    <source>
        <dbReference type="ARBA" id="ARBA00022833"/>
    </source>
</evidence>
<dbReference type="SUPFAM" id="SSF144232">
    <property type="entry name" value="HIT/MYND zinc finger-like"/>
    <property type="match status" value="1"/>
</dbReference>
<dbReference type="Pfam" id="PF01753">
    <property type="entry name" value="zf-MYND"/>
    <property type="match status" value="1"/>
</dbReference>
<protein>
    <recommendedName>
        <fullName evidence="5">MYND-type domain-containing protein</fullName>
    </recommendedName>
</protein>
<comment type="caution">
    <text evidence="6">The sequence shown here is derived from an EMBL/GenBank/DDBJ whole genome shotgun (WGS) entry which is preliminary data.</text>
</comment>
<evidence type="ECO:0000256" key="2">
    <source>
        <dbReference type="ARBA" id="ARBA00022771"/>
    </source>
</evidence>